<dbReference type="PROSITE" id="PS50110">
    <property type="entry name" value="RESPONSE_REGULATORY"/>
    <property type="match status" value="1"/>
</dbReference>
<dbReference type="SMART" id="SM00448">
    <property type="entry name" value="REC"/>
    <property type="match status" value="1"/>
</dbReference>
<dbReference type="PROSITE" id="PS50930">
    <property type="entry name" value="HTH_LYTTR"/>
    <property type="match status" value="1"/>
</dbReference>
<dbReference type="PANTHER" id="PTHR37299">
    <property type="entry name" value="TRANSCRIPTIONAL REGULATOR-RELATED"/>
    <property type="match status" value="1"/>
</dbReference>
<dbReference type="Gene3D" id="3.40.50.2300">
    <property type="match status" value="1"/>
</dbReference>
<dbReference type="GO" id="GO:0000156">
    <property type="term" value="F:phosphorelay response regulator activity"/>
    <property type="evidence" value="ECO:0007669"/>
    <property type="project" value="InterPro"/>
</dbReference>
<sequence>MRIAILDDNQLDIDYFKARAESFLKKKGDRTYQISEYTSGVPLVDDVKDGEWFDLIVLDIILKDGENGIDVAYKLRGSGYSGSLMFWTAHAGYMRDAFDVQATQYVIKGHEDGRVFSVIDTTLGRLEERMLTVKFKGDFHRVFFRNIEYIESRGQMCIIHCTCRHQYGFYRRLHEIEKVLDRRFVRCHRSYIVNMDYISNIENDIKMISGDIVSMAQNRKREIEQIYQEYLEE</sequence>
<reference evidence="3" key="1">
    <citation type="journal article" date="2021" name="Proc. Natl. Acad. Sci. U.S.A.">
        <title>A Catalog of Tens of Thousands of Viruses from Human Metagenomes Reveals Hidden Associations with Chronic Diseases.</title>
        <authorList>
            <person name="Tisza M.J."/>
            <person name="Buck C.B."/>
        </authorList>
    </citation>
    <scope>NUCLEOTIDE SEQUENCE</scope>
    <source>
        <strain evidence="3">CteHV32</strain>
    </source>
</reference>
<dbReference type="PANTHER" id="PTHR37299:SF1">
    <property type="entry name" value="STAGE 0 SPORULATION PROTEIN A HOMOLOG"/>
    <property type="match status" value="1"/>
</dbReference>
<evidence type="ECO:0000313" key="3">
    <source>
        <dbReference type="EMBL" id="DAE18252.1"/>
    </source>
</evidence>
<dbReference type="Gene3D" id="2.40.50.1020">
    <property type="entry name" value="LytTr DNA-binding domain"/>
    <property type="match status" value="1"/>
</dbReference>
<feature type="domain" description="HTH LytTR-type" evidence="2">
    <location>
        <begin position="131"/>
        <end position="202"/>
    </location>
</feature>
<dbReference type="SUPFAM" id="SSF52172">
    <property type="entry name" value="CheY-like"/>
    <property type="match status" value="1"/>
</dbReference>
<evidence type="ECO:0000259" key="2">
    <source>
        <dbReference type="PROSITE" id="PS50930"/>
    </source>
</evidence>
<dbReference type="EMBL" id="BK015653">
    <property type="protein sequence ID" value="DAE18252.1"/>
    <property type="molecule type" value="Genomic_DNA"/>
</dbReference>
<feature type="domain" description="Response regulatory" evidence="1">
    <location>
        <begin position="2"/>
        <end position="123"/>
    </location>
</feature>
<accession>A0A8S5QI87</accession>
<dbReference type="GO" id="GO:0003677">
    <property type="term" value="F:DNA binding"/>
    <property type="evidence" value="ECO:0007669"/>
    <property type="project" value="InterPro"/>
</dbReference>
<dbReference type="InterPro" id="IPR011006">
    <property type="entry name" value="CheY-like_superfamily"/>
</dbReference>
<dbReference type="Pfam" id="PF00072">
    <property type="entry name" value="Response_reg"/>
    <property type="match status" value="1"/>
</dbReference>
<organism evidence="3">
    <name type="scientific">Siphoviridae sp. cteHV32</name>
    <dbReference type="NCBI Taxonomy" id="2825588"/>
    <lineage>
        <taxon>Viruses</taxon>
        <taxon>Duplodnaviria</taxon>
        <taxon>Heunggongvirae</taxon>
        <taxon>Uroviricota</taxon>
        <taxon>Caudoviricetes</taxon>
    </lineage>
</organism>
<evidence type="ECO:0000259" key="1">
    <source>
        <dbReference type="PROSITE" id="PS50110"/>
    </source>
</evidence>
<dbReference type="InterPro" id="IPR046947">
    <property type="entry name" value="LytR-like"/>
</dbReference>
<name>A0A8S5QI87_9CAUD</name>
<protein>
    <submittedName>
        <fullName evidence="3">Response regulator</fullName>
    </submittedName>
</protein>
<dbReference type="Pfam" id="PF04397">
    <property type="entry name" value="LytTR"/>
    <property type="match status" value="1"/>
</dbReference>
<dbReference type="InterPro" id="IPR007492">
    <property type="entry name" value="LytTR_DNA-bd_dom"/>
</dbReference>
<dbReference type="SMART" id="SM00850">
    <property type="entry name" value="LytTR"/>
    <property type="match status" value="1"/>
</dbReference>
<proteinExistence type="predicted"/>
<dbReference type="InterPro" id="IPR001789">
    <property type="entry name" value="Sig_transdc_resp-reg_receiver"/>
</dbReference>